<feature type="transmembrane region" description="Helical" evidence="8">
    <location>
        <begin position="379"/>
        <end position="401"/>
    </location>
</feature>
<feature type="transmembrane region" description="Helical" evidence="8">
    <location>
        <begin position="425"/>
        <end position="450"/>
    </location>
</feature>
<reference evidence="10 11" key="1">
    <citation type="journal article" date="2016" name="Int. J. Syst. Evol. Microbiol.">
        <title>Arsenicitalea aurantiaca gen. nov., sp. nov., a new member of the family Hyphomicrobiaceae, isolated from high-arsenic sediment.</title>
        <authorList>
            <person name="Mu Y."/>
            <person name="Zhou L."/>
            <person name="Zeng X.C."/>
            <person name="Liu L."/>
            <person name="Pan Y."/>
            <person name="Chen X."/>
            <person name="Wang J."/>
            <person name="Li S."/>
            <person name="Li W.J."/>
            <person name="Wang Y."/>
        </authorList>
    </citation>
    <scope>NUCLEOTIDE SEQUENCE [LARGE SCALE GENOMIC DNA]</scope>
    <source>
        <strain evidence="10 11">42-50</strain>
    </source>
</reference>
<dbReference type="GO" id="GO:0008137">
    <property type="term" value="F:NADH dehydrogenase (ubiquinone) activity"/>
    <property type="evidence" value="ECO:0007669"/>
    <property type="project" value="InterPro"/>
</dbReference>
<evidence type="ECO:0000256" key="6">
    <source>
        <dbReference type="ARBA" id="ARBA00023136"/>
    </source>
</evidence>
<evidence type="ECO:0000313" key="11">
    <source>
        <dbReference type="Proteomes" id="UP000281547"/>
    </source>
</evidence>
<feature type="transmembrane region" description="Helical" evidence="8">
    <location>
        <begin position="120"/>
        <end position="138"/>
    </location>
</feature>
<feature type="transmembrane region" description="Helical" evidence="8">
    <location>
        <begin position="478"/>
        <end position="498"/>
    </location>
</feature>
<dbReference type="Proteomes" id="UP000281547">
    <property type="component" value="Unassembled WGS sequence"/>
</dbReference>
<dbReference type="OrthoDB" id="9768329at2"/>
<protein>
    <submittedName>
        <fullName evidence="10">Na+/H+ antiporter subunit D</fullName>
    </submittedName>
</protein>
<keyword evidence="5 8" id="KW-1133">Transmembrane helix</keyword>
<feature type="transmembrane region" description="Helical" evidence="8">
    <location>
        <begin position="340"/>
        <end position="358"/>
    </location>
</feature>
<dbReference type="PANTHER" id="PTHR42703:SF1">
    <property type="entry name" value="NA(+)_H(+) ANTIPORTER SUBUNIT D1"/>
    <property type="match status" value="1"/>
</dbReference>
<dbReference type="InterPro" id="IPR003918">
    <property type="entry name" value="NADH_UbQ_OxRdtase"/>
</dbReference>
<feature type="transmembrane region" description="Helical" evidence="8">
    <location>
        <begin position="280"/>
        <end position="303"/>
    </location>
</feature>
<dbReference type="GO" id="GO:0005886">
    <property type="term" value="C:plasma membrane"/>
    <property type="evidence" value="ECO:0007669"/>
    <property type="project" value="UniProtKB-SubCell"/>
</dbReference>
<evidence type="ECO:0000256" key="7">
    <source>
        <dbReference type="RuleBase" id="RU000320"/>
    </source>
</evidence>
<feature type="transmembrane region" description="Helical" evidence="8">
    <location>
        <begin position="12"/>
        <end position="32"/>
    </location>
</feature>
<keyword evidence="3" id="KW-1003">Cell membrane</keyword>
<comment type="similarity">
    <text evidence="2">Belongs to the CPA3 antiporters (TC 2.A.63) subunit D family.</text>
</comment>
<feature type="transmembrane region" description="Helical" evidence="8">
    <location>
        <begin position="310"/>
        <end position="328"/>
    </location>
</feature>
<dbReference type="Pfam" id="PF00361">
    <property type="entry name" value="Proton_antipo_M"/>
    <property type="match status" value="1"/>
</dbReference>
<feature type="transmembrane region" description="Helical" evidence="8">
    <location>
        <begin position="216"/>
        <end position="236"/>
    </location>
</feature>
<keyword evidence="6 8" id="KW-0472">Membrane</keyword>
<feature type="domain" description="NADH:quinone oxidoreductase/Mrp antiporter transmembrane" evidence="9">
    <location>
        <begin position="139"/>
        <end position="415"/>
    </location>
</feature>
<dbReference type="InterPro" id="IPR001750">
    <property type="entry name" value="ND/Mrp_TM"/>
</dbReference>
<evidence type="ECO:0000256" key="2">
    <source>
        <dbReference type="ARBA" id="ARBA00005346"/>
    </source>
</evidence>
<dbReference type="RefSeq" id="WP_127188278.1">
    <property type="nucleotide sequence ID" value="NZ_RZNJ01000003.1"/>
</dbReference>
<dbReference type="PRINTS" id="PR01437">
    <property type="entry name" value="NUOXDRDTASE4"/>
</dbReference>
<dbReference type="EMBL" id="RZNJ01000003">
    <property type="protein sequence ID" value="RUT31032.1"/>
    <property type="molecule type" value="Genomic_DNA"/>
</dbReference>
<evidence type="ECO:0000256" key="5">
    <source>
        <dbReference type="ARBA" id="ARBA00022989"/>
    </source>
</evidence>
<comment type="subcellular location">
    <subcellularLocation>
        <location evidence="1">Cell membrane</location>
        <topology evidence="1">Multi-pass membrane protein</topology>
    </subcellularLocation>
    <subcellularLocation>
        <location evidence="7">Membrane</location>
        <topology evidence="7">Multi-pass membrane protein</topology>
    </subcellularLocation>
</comment>
<dbReference type="AlphaFoldDB" id="A0A433XAE6"/>
<feature type="transmembrane region" description="Helical" evidence="8">
    <location>
        <begin position="144"/>
        <end position="168"/>
    </location>
</feature>
<dbReference type="GO" id="GO:0042773">
    <property type="term" value="P:ATP synthesis coupled electron transport"/>
    <property type="evidence" value="ECO:0007669"/>
    <property type="project" value="InterPro"/>
</dbReference>
<evidence type="ECO:0000256" key="1">
    <source>
        <dbReference type="ARBA" id="ARBA00004651"/>
    </source>
</evidence>
<accession>A0A433XAE6</accession>
<feature type="transmembrane region" description="Helical" evidence="8">
    <location>
        <begin position="248"/>
        <end position="268"/>
    </location>
</feature>
<organism evidence="10 11">
    <name type="scientific">Arsenicitalea aurantiaca</name>
    <dbReference type="NCBI Taxonomy" id="1783274"/>
    <lineage>
        <taxon>Bacteria</taxon>
        <taxon>Pseudomonadati</taxon>
        <taxon>Pseudomonadota</taxon>
        <taxon>Alphaproteobacteria</taxon>
        <taxon>Hyphomicrobiales</taxon>
        <taxon>Devosiaceae</taxon>
        <taxon>Arsenicitalea</taxon>
    </lineage>
</organism>
<evidence type="ECO:0000256" key="3">
    <source>
        <dbReference type="ARBA" id="ARBA00022475"/>
    </source>
</evidence>
<evidence type="ECO:0000259" key="9">
    <source>
        <dbReference type="Pfam" id="PF00361"/>
    </source>
</evidence>
<evidence type="ECO:0000256" key="4">
    <source>
        <dbReference type="ARBA" id="ARBA00022692"/>
    </source>
</evidence>
<evidence type="ECO:0000313" key="10">
    <source>
        <dbReference type="EMBL" id="RUT31032.1"/>
    </source>
</evidence>
<evidence type="ECO:0000256" key="8">
    <source>
        <dbReference type="SAM" id="Phobius"/>
    </source>
</evidence>
<feature type="transmembrane region" description="Helical" evidence="8">
    <location>
        <begin position="44"/>
        <end position="64"/>
    </location>
</feature>
<comment type="caution">
    <text evidence="10">The sequence shown here is derived from an EMBL/GenBank/DDBJ whole genome shotgun (WGS) entry which is preliminary data.</text>
</comment>
<gene>
    <name evidence="10" type="ORF">EMQ25_09130</name>
</gene>
<proteinExistence type="inferred from homology"/>
<dbReference type="InterPro" id="IPR050586">
    <property type="entry name" value="CPA3_Na-H_Antiporter_D"/>
</dbReference>
<dbReference type="PANTHER" id="PTHR42703">
    <property type="entry name" value="NADH DEHYDROGENASE"/>
    <property type="match status" value="1"/>
</dbReference>
<keyword evidence="4 7" id="KW-0812">Transmembrane</keyword>
<name>A0A433XAE6_9HYPH</name>
<keyword evidence="11" id="KW-1185">Reference proteome</keyword>
<sequence>MNEAMITTPTSWADWILILPVVLPLMGAALMLALRAIRGTQAPVAFLVTLAVLVFDIALFLRVLETGPIAMTMGRWLPPFGISFTADLLGAGLAAISALVTLVILVVLGAEPRRHAGRDSLYPLVLMLLCGVSGAFLTGDLFNLYVWFEVMLIASFGLMAITGTPLVLDGTIKYGFINFLATSLFLAALGLAYGLLGTLNMADMAILAGDANPAAMGVIAALLLLAFGIKAAAFPVNAWLPASYHTPPAVISALMGALLTKVGVYALLRTLITMFPDARALLDPVIVTAAIATLLLSPLGAIAETNLRRAIGFLVMGGIGACLAGLALPSVDGLAGTSFYLGHAMVTMTALYLLAGFVEKVTGETDSRAMGGVYGAQSWLSILFFVVMLAAAGVPPFLGFWPKLMLVEAGFDLSGFFDGAPGYEAVPLLLVGAIILNAWLTLIAGTRLWAHIFLRPGREGALSEQPNDRLVRLGRREALIGLGSTGLLVGGIVIAGLLPDFAIGAARIAATDLLDPARYLAAVGLGGGQ</sequence>
<feature type="transmembrane region" description="Helical" evidence="8">
    <location>
        <begin position="175"/>
        <end position="196"/>
    </location>
</feature>
<feature type="transmembrane region" description="Helical" evidence="8">
    <location>
        <begin position="84"/>
        <end position="108"/>
    </location>
</feature>